<evidence type="ECO:0000256" key="2">
    <source>
        <dbReference type="SAM" id="SignalP"/>
    </source>
</evidence>
<reference evidence="3" key="1">
    <citation type="submission" date="2020-11" db="EMBL/GenBank/DDBJ databases">
        <authorList>
            <person name="Tran Van P."/>
        </authorList>
    </citation>
    <scope>NUCLEOTIDE SEQUENCE</scope>
</reference>
<dbReference type="EMBL" id="OB661701">
    <property type="protein sequence ID" value="CAD7228782.1"/>
    <property type="molecule type" value="Genomic_DNA"/>
</dbReference>
<feature type="region of interest" description="Disordered" evidence="1">
    <location>
        <begin position="27"/>
        <end position="46"/>
    </location>
</feature>
<gene>
    <name evidence="3" type="ORF">CTOB1V02_LOCUS6660</name>
</gene>
<accession>A0A7R8ZQU1</accession>
<protein>
    <submittedName>
        <fullName evidence="3">Uncharacterized protein</fullName>
    </submittedName>
</protein>
<keyword evidence="2" id="KW-0732">Signal</keyword>
<feature type="compositionally biased region" description="Low complexity" evidence="1">
    <location>
        <begin position="176"/>
        <end position="186"/>
    </location>
</feature>
<proteinExistence type="predicted"/>
<evidence type="ECO:0000313" key="3">
    <source>
        <dbReference type="EMBL" id="CAD7228782.1"/>
    </source>
</evidence>
<evidence type="ECO:0000256" key="1">
    <source>
        <dbReference type="SAM" id="MobiDB-lite"/>
    </source>
</evidence>
<sequence length="206" mass="21573">MRSWIVSTLLIGLVIFSCLNDDVDAQKRRRKSRRKKVSSAQAEPTTPKAPVLNTLICNMDKLSACTAAGANDAYCQETTCCTAKDRCVGECLKAGEGGPDCYKECCLQQKEPQNVASLVCDDTCKSSCLAQPGADVNACRDQCCCKGACLESCIESKAPEVCRTECAPECLPPAPATSAPATSAPVEPAPEVPAPAPAEPSAAAKP</sequence>
<dbReference type="AlphaFoldDB" id="A0A7R8ZQU1"/>
<organism evidence="3">
    <name type="scientific">Cyprideis torosa</name>
    <dbReference type="NCBI Taxonomy" id="163714"/>
    <lineage>
        <taxon>Eukaryota</taxon>
        <taxon>Metazoa</taxon>
        <taxon>Ecdysozoa</taxon>
        <taxon>Arthropoda</taxon>
        <taxon>Crustacea</taxon>
        <taxon>Oligostraca</taxon>
        <taxon>Ostracoda</taxon>
        <taxon>Podocopa</taxon>
        <taxon>Podocopida</taxon>
        <taxon>Cytherocopina</taxon>
        <taxon>Cytheroidea</taxon>
        <taxon>Cytherideidae</taxon>
        <taxon>Cyprideis</taxon>
    </lineage>
</organism>
<name>A0A7R8ZQU1_9CRUS</name>
<feature type="compositionally biased region" description="Basic residues" evidence="1">
    <location>
        <begin position="27"/>
        <end position="37"/>
    </location>
</feature>
<feature type="region of interest" description="Disordered" evidence="1">
    <location>
        <begin position="175"/>
        <end position="206"/>
    </location>
</feature>
<feature type="compositionally biased region" description="Pro residues" evidence="1">
    <location>
        <begin position="187"/>
        <end position="198"/>
    </location>
</feature>
<feature type="signal peptide" evidence="2">
    <location>
        <begin position="1"/>
        <end position="25"/>
    </location>
</feature>
<feature type="chain" id="PRO_5043680628" evidence="2">
    <location>
        <begin position="26"/>
        <end position="206"/>
    </location>
</feature>
<dbReference type="PROSITE" id="PS51257">
    <property type="entry name" value="PROKAR_LIPOPROTEIN"/>
    <property type="match status" value="1"/>
</dbReference>